<feature type="region of interest" description="Disordered" evidence="1">
    <location>
        <begin position="1"/>
        <end position="42"/>
    </location>
</feature>
<dbReference type="AlphaFoldDB" id="A0AAE0LAB3"/>
<protein>
    <submittedName>
        <fullName evidence="2">Uncharacterized protein</fullName>
    </submittedName>
</protein>
<feature type="compositionally biased region" description="Acidic residues" evidence="1">
    <location>
        <begin position="1"/>
        <end position="12"/>
    </location>
</feature>
<gene>
    <name evidence="2" type="ORF">CYMTET_14141</name>
</gene>
<comment type="caution">
    <text evidence="2">The sequence shown here is derived from an EMBL/GenBank/DDBJ whole genome shotgun (WGS) entry which is preliminary data.</text>
</comment>
<keyword evidence="3" id="KW-1185">Reference proteome</keyword>
<proteinExistence type="predicted"/>
<evidence type="ECO:0000313" key="2">
    <source>
        <dbReference type="EMBL" id="KAK3277878.1"/>
    </source>
</evidence>
<dbReference type="Proteomes" id="UP001190700">
    <property type="component" value="Unassembled WGS sequence"/>
</dbReference>
<accession>A0AAE0LAB3</accession>
<evidence type="ECO:0000256" key="1">
    <source>
        <dbReference type="SAM" id="MobiDB-lite"/>
    </source>
</evidence>
<organism evidence="2 3">
    <name type="scientific">Cymbomonas tetramitiformis</name>
    <dbReference type="NCBI Taxonomy" id="36881"/>
    <lineage>
        <taxon>Eukaryota</taxon>
        <taxon>Viridiplantae</taxon>
        <taxon>Chlorophyta</taxon>
        <taxon>Pyramimonadophyceae</taxon>
        <taxon>Pyramimonadales</taxon>
        <taxon>Pyramimonadaceae</taxon>
        <taxon>Cymbomonas</taxon>
    </lineage>
</organism>
<sequence length="114" mass="11877">MLRDLLEEDTEETGDKDAPSPFQGQGGRGGEGEGEGAAVKHLDEDVKDGLSPEGWVALTVLEAHWTVLDPDLLTHATAAMQAIATETTERLGGVASVSDADVADKLHNGARGLS</sequence>
<evidence type="ECO:0000313" key="3">
    <source>
        <dbReference type="Proteomes" id="UP001190700"/>
    </source>
</evidence>
<dbReference type="EMBL" id="LGRX02005806">
    <property type="protein sequence ID" value="KAK3277878.1"/>
    <property type="molecule type" value="Genomic_DNA"/>
</dbReference>
<name>A0AAE0LAB3_9CHLO</name>
<reference evidence="2 3" key="1">
    <citation type="journal article" date="2015" name="Genome Biol. Evol.">
        <title>Comparative Genomics of a Bacterivorous Green Alga Reveals Evolutionary Causalities and Consequences of Phago-Mixotrophic Mode of Nutrition.</title>
        <authorList>
            <person name="Burns J.A."/>
            <person name="Paasch A."/>
            <person name="Narechania A."/>
            <person name="Kim E."/>
        </authorList>
    </citation>
    <scope>NUCLEOTIDE SEQUENCE [LARGE SCALE GENOMIC DNA]</scope>
    <source>
        <strain evidence="2 3">PLY_AMNH</strain>
    </source>
</reference>